<dbReference type="HOGENOM" id="CLU_2997585_0_0_1"/>
<sequence>MTRMTQTSKSNEGIDDNKHDLNLKNLKLRVKKKKKAMITHLRMVRTLRKTETASQEK</sequence>
<accession>U9U302</accession>
<gene>
    <name evidence="1" type="ORF">GLOINDRAFT_346358</name>
</gene>
<organism evidence="1">
    <name type="scientific">Rhizophagus irregularis (strain DAOM 181602 / DAOM 197198 / MUCL 43194)</name>
    <name type="common">Arbuscular mycorrhizal fungus</name>
    <name type="synonym">Glomus intraradices</name>
    <dbReference type="NCBI Taxonomy" id="747089"/>
    <lineage>
        <taxon>Eukaryota</taxon>
        <taxon>Fungi</taxon>
        <taxon>Fungi incertae sedis</taxon>
        <taxon>Mucoromycota</taxon>
        <taxon>Glomeromycotina</taxon>
        <taxon>Glomeromycetes</taxon>
        <taxon>Glomerales</taxon>
        <taxon>Glomeraceae</taxon>
        <taxon>Rhizophagus</taxon>
    </lineage>
</organism>
<dbReference type="EMBL" id="KI282623">
    <property type="protein sequence ID" value="ESA14745.1"/>
    <property type="molecule type" value="Genomic_DNA"/>
</dbReference>
<dbReference type="AlphaFoldDB" id="U9U302"/>
<proteinExistence type="predicted"/>
<name>U9U302_RHIID</name>
<reference evidence="1" key="1">
    <citation type="submission" date="2013-07" db="EMBL/GenBank/DDBJ databases">
        <title>The genome of an arbuscular mycorrhizal fungus provides insights into the evolution of the oldest plant symbiosis.</title>
        <authorList>
            <consortium name="DOE Joint Genome Institute"/>
            <person name="Tisserant E."/>
            <person name="Malbreil M."/>
            <person name="Kuo A."/>
            <person name="Kohler A."/>
            <person name="Symeonidi A."/>
            <person name="Balestrini R."/>
            <person name="Charron P."/>
            <person name="Duensing N."/>
            <person name="Frei-dit-Frey N."/>
            <person name="Gianinazzi-Pearson V."/>
            <person name="Gilbert B."/>
            <person name="Handa Y."/>
            <person name="Hijri M."/>
            <person name="Kaul R."/>
            <person name="Kawaguchi M."/>
            <person name="Krajinski F."/>
            <person name="Lammers P."/>
            <person name="Lapierre D."/>
            <person name="Masclaux F.G."/>
            <person name="Murat C."/>
            <person name="Morin E."/>
            <person name="Ndikumana S."/>
            <person name="Pagni M."/>
            <person name="Petitpierre D."/>
            <person name="Requena N."/>
            <person name="Rosikiewicz P."/>
            <person name="Riley R."/>
            <person name="Saito K."/>
            <person name="San Clemente H."/>
            <person name="Shapiro H."/>
            <person name="van Tuinen D."/>
            <person name="Becard G."/>
            <person name="Bonfante P."/>
            <person name="Paszkowski U."/>
            <person name="Shachar-Hill Y."/>
            <person name="Young J.P."/>
            <person name="Sanders I.R."/>
            <person name="Henrissat B."/>
            <person name="Rensing S.A."/>
            <person name="Grigoriev I.V."/>
            <person name="Corradi N."/>
            <person name="Roux C."/>
            <person name="Martin F."/>
        </authorList>
    </citation>
    <scope>NUCLEOTIDE SEQUENCE</scope>
    <source>
        <strain evidence="1">DAOM 197198</strain>
    </source>
</reference>
<evidence type="ECO:0000313" key="1">
    <source>
        <dbReference type="EMBL" id="ESA14745.1"/>
    </source>
</evidence>
<protein>
    <submittedName>
        <fullName evidence="1">Uncharacterized protein</fullName>
    </submittedName>
</protein>